<dbReference type="EMBL" id="KK107364">
    <property type="protein sequence ID" value="EZA51892.1"/>
    <property type="molecule type" value="Genomic_DNA"/>
</dbReference>
<gene>
    <name evidence="1" type="ORF">X777_09207</name>
</gene>
<organism evidence="1 2">
    <name type="scientific">Ooceraea biroi</name>
    <name type="common">Clonal raider ant</name>
    <name type="synonym">Cerapachys biroi</name>
    <dbReference type="NCBI Taxonomy" id="2015173"/>
    <lineage>
        <taxon>Eukaryota</taxon>
        <taxon>Metazoa</taxon>
        <taxon>Ecdysozoa</taxon>
        <taxon>Arthropoda</taxon>
        <taxon>Hexapoda</taxon>
        <taxon>Insecta</taxon>
        <taxon>Pterygota</taxon>
        <taxon>Neoptera</taxon>
        <taxon>Endopterygota</taxon>
        <taxon>Hymenoptera</taxon>
        <taxon>Apocrita</taxon>
        <taxon>Aculeata</taxon>
        <taxon>Formicoidea</taxon>
        <taxon>Formicidae</taxon>
        <taxon>Dorylinae</taxon>
        <taxon>Ooceraea</taxon>
    </lineage>
</organism>
<accession>A0A026W709</accession>
<dbReference type="AlphaFoldDB" id="A0A026W709"/>
<evidence type="ECO:0008006" key="3">
    <source>
        <dbReference type="Google" id="ProtNLM"/>
    </source>
</evidence>
<reference evidence="1 2" key="1">
    <citation type="journal article" date="2014" name="Curr. Biol.">
        <title>The genome of the clonal raider ant Cerapachys biroi.</title>
        <authorList>
            <person name="Oxley P.R."/>
            <person name="Ji L."/>
            <person name="Fetter-Pruneda I."/>
            <person name="McKenzie S.K."/>
            <person name="Li C."/>
            <person name="Hu H."/>
            <person name="Zhang G."/>
            <person name="Kronauer D.J."/>
        </authorList>
    </citation>
    <scope>NUCLEOTIDE SEQUENCE [LARGE SCALE GENOMIC DNA]</scope>
</reference>
<dbReference type="OrthoDB" id="7554118at2759"/>
<sequence>MEELERRREEGGWGYEEIEKRERQRQKEERWERIMGSNYNRWYKIVKGEEIPGYLKKGWGESRWKKVARFRLGNEVKEGRYWEGEEKKRCRLCGMEKESWEHIWEECRRWKAGGGSWQGAVSWVLGQEGEGEGWMRELEEERSRWCKEGGEDGVMV</sequence>
<protein>
    <recommendedName>
        <fullName evidence="3">Reverse transcriptase zinc-binding domain-containing protein</fullName>
    </recommendedName>
</protein>
<proteinExistence type="predicted"/>
<evidence type="ECO:0000313" key="1">
    <source>
        <dbReference type="EMBL" id="EZA51892.1"/>
    </source>
</evidence>
<dbReference type="Proteomes" id="UP000053097">
    <property type="component" value="Unassembled WGS sequence"/>
</dbReference>
<name>A0A026W709_OOCBI</name>
<evidence type="ECO:0000313" key="2">
    <source>
        <dbReference type="Proteomes" id="UP000053097"/>
    </source>
</evidence>
<keyword evidence="2" id="KW-1185">Reference proteome</keyword>
<dbReference type="STRING" id="2015173.A0A026W709"/>